<proteinExistence type="predicted"/>
<name>A0ABS8IM43_9NOSO</name>
<keyword evidence="1" id="KW-0067">ATP-binding</keyword>
<protein>
    <submittedName>
        <fullName evidence="1">DEAD/DEAH box helicase</fullName>
    </submittedName>
</protein>
<keyword evidence="2" id="KW-1185">Reference proteome</keyword>
<dbReference type="GO" id="GO:0004386">
    <property type="term" value="F:helicase activity"/>
    <property type="evidence" value="ECO:0007669"/>
    <property type="project" value="UniProtKB-KW"/>
</dbReference>
<feature type="non-terminal residue" evidence="1">
    <location>
        <position position="1"/>
    </location>
</feature>
<gene>
    <name evidence="1" type="ORF">LC586_40305</name>
</gene>
<sequence length="267" mass="31286">LKVWRKRLQQLIDQGLVKLYQACAEHFPENLHKDVPTLCFNSNQSNRIALSLQQFSNNEPPTWFQTRSPEGVKTVFSRLETLRQEARLVQASELEDINTTVIFLNPSEKEWRGDFSMSELRNKLRLEAALSGSEVTKIIYRDRYLREEGASILVELLKWGGFDTQSHVEILTTEDKDAKNAFTIEKELKKIFVQLQPNENNLLVRVKRSVDFKQWSHLIPHGRVLEIYRQDGLHYQVIFDIGMTFLARERGKYRVKFTTYVVVEKTI</sequence>
<organism evidence="1 2">
    <name type="scientific">Nostoc favosum CHAB5714</name>
    <dbReference type="NCBI Taxonomy" id="2780399"/>
    <lineage>
        <taxon>Bacteria</taxon>
        <taxon>Bacillati</taxon>
        <taxon>Cyanobacteriota</taxon>
        <taxon>Cyanophyceae</taxon>
        <taxon>Nostocales</taxon>
        <taxon>Nostocaceae</taxon>
        <taxon>Nostoc</taxon>
        <taxon>Nostoc favosum</taxon>
    </lineage>
</organism>
<accession>A0ABS8IM43</accession>
<evidence type="ECO:0000313" key="1">
    <source>
        <dbReference type="EMBL" id="MCC5605178.1"/>
    </source>
</evidence>
<dbReference type="Proteomes" id="UP001199525">
    <property type="component" value="Unassembled WGS sequence"/>
</dbReference>
<keyword evidence="1" id="KW-0347">Helicase</keyword>
<dbReference type="EMBL" id="JAIVFQ010000228">
    <property type="protein sequence ID" value="MCC5605178.1"/>
    <property type="molecule type" value="Genomic_DNA"/>
</dbReference>
<reference evidence="1 2" key="1">
    <citation type="journal article" date="2021" name="Microorganisms">
        <title>Genome Evolution of Filamentous Cyanobacterium Nostoc Species: From Facultative Symbiosis to Free Living.</title>
        <authorList>
            <person name="Huo D."/>
            <person name="Li H."/>
            <person name="Cai F."/>
            <person name="Guo X."/>
            <person name="Qiao Z."/>
            <person name="Wang W."/>
            <person name="Yu G."/>
            <person name="Li R."/>
        </authorList>
    </citation>
    <scope>NUCLEOTIDE SEQUENCE [LARGE SCALE GENOMIC DNA]</scope>
    <source>
        <strain evidence="1 2">CHAB 5714</strain>
    </source>
</reference>
<keyword evidence="1" id="KW-0547">Nucleotide-binding</keyword>
<evidence type="ECO:0000313" key="2">
    <source>
        <dbReference type="Proteomes" id="UP001199525"/>
    </source>
</evidence>
<keyword evidence="1" id="KW-0378">Hydrolase</keyword>
<comment type="caution">
    <text evidence="1">The sequence shown here is derived from an EMBL/GenBank/DDBJ whole genome shotgun (WGS) entry which is preliminary data.</text>
</comment>